<feature type="chain" id="PRO_5018978312" description="S-protein homolog" evidence="6">
    <location>
        <begin position="33"/>
        <end position="160"/>
    </location>
</feature>
<dbReference type="InterPro" id="IPR010264">
    <property type="entry name" value="Self-incomp_S1"/>
</dbReference>
<keyword evidence="4" id="KW-0964">Secreted</keyword>
<comment type="subcellular location">
    <subcellularLocation>
        <location evidence="1">Secreted</location>
    </subcellularLocation>
</comment>
<dbReference type="GO" id="GO:0005576">
    <property type="term" value="C:extracellular region"/>
    <property type="evidence" value="ECO:0007669"/>
    <property type="project" value="UniProtKB-SubCell"/>
</dbReference>
<sequence length="160" mass="18257">MGDTHGIGKSFLSITLLWLILVPSMMHMHAHAHGSLWDELLHPILTVTIINKIPNSTVCVKCISSEDDIKEGLLNSSSTEPFSFTVRLKLLTTIRYNCLLRHDGEEIGQFLGFRSGSYCEKGCVWEIYEHYALRTTMRYGYVNHTYKPIGSPDDHTYDYT</sequence>
<evidence type="ECO:0000256" key="2">
    <source>
        <dbReference type="ARBA" id="ARBA00005581"/>
    </source>
</evidence>
<evidence type="ECO:0000256" key="6">
    <source>
        <dbReference type="SAM" id="SignalP"/>
    </source>
</evidence>
<evidence type="ECO:0008006" key="9">
    <source>
        <dbReference type="Google" id="ProtNLM"/>
    </source>
</evidence>
<dbReference type="GO" id="GO:0060320">
    <property type="term" value="P:rejection of self pollen"/>
    <property type="evidence" value="ECO:0007669"/>
    <property type="project" value="UniProtKB-KW"/>
</dbReference>
<evidence type="ECO:0000256" key="4">
    <source>
        <dbReference type="ARBA" id="ARBA00022525"/>
    </source>
</evidence>
<keyword evidence="8" id="KW-1185">Reference proteome</keyword>
<keyword evidence="3" id="KW-0713">Self-incompatibility</keyword>
<dbReference type="AlphaFoldDB" id="A0A445D048"/>
<protein>
    <recommendedName>
        <fullName evidence="9">S-protein homolog</fullName>
    </recommendedName>
</protein>
<name>A0A445D048_ARAHY</name>
<keyword evidence="5 6" id="KW-0732">Signal</keyword>
<evidence type="ECO:0000256" key="5">
    <source>
        <dbReference type="ARBA" id="ARBA00022729"/>
    </source>
</evidence>
<dbReference type="Gramene" id="arahy.Tifrunner.gnm2.ann2.Ah05g413700.1">
    <property type="protein sequence ID" value="arahy.Tifrunner.gnm2.ann2.Ah05g413700.1-CDS-1"/>
    <property type="gene ID" value="arahy.Tifrunner.gnm2.ann2.Ah05g413700"/>
</dbReference>
<proteinExistence type="inferred from homology"/>
<reference evidence="7 8" key="1">
    <citation type="submission" date="2019-01" db="EMBL/GenBank/DDBJ databases">
        <title>Sequencing of cultivated peanut Arachis hypogaea provides insights into genome evolution and oil improvement.</title>
        <authorList>
            <person name="Chen X."/>
        </authorList>
    </citation>
    <scope>NUCLEOTIDE SEQUENCE [LARGE SCALE GENOMIC DNA]</scope>
    <source>
        <strain evidence="8">cv. Fuhuasheng</strain>
        <tissue evidence="7">Leaves</tissue>
    </source>
</reference>
<evidence type="ECO:0000313" key="8">
    <source>
        <dbReference type="Proteomes" id="UP000289738"/>
    </source>
</evidence>
<evidence type="ECO:0000256" key="1">
    <source>
        <dbReference type="ARBA" id="ARBA00004613"/>
    </source>
</evidence>
<comment type="similarity">
    <text evidence="2">Belongs to the plant self-incompatibility (S1) protein family.</text>
</comment>
<gene>
    <name evidence="7" type="ORF">Ahy_A05g022242</name>
</gene>
<accession>A0A445D048</accession>
<comment type="caution">
    <text evidence="7">The sequence shown here is derived from an EMBL/GenBank/DDBJ whole genome shotgun (WGS) entry which is preliminary data.</text>
</comment>
<dbReference type="Pfam" id="PF05938">
    <property type="entry name" value="Self-incomp_S1"/>
    <property type="match status" value="1"/>
</dbReference>
<dbReference type="Proteomes" id="UP000289738">
    <property type="component" value="Chromosome A05"/>
</dbReference>
<evidence type="ECO:0000313" key="7">
    <source>
        <dbReference type="EMBL" id="RYR56552.1"/>
    </source>
</evidence>
<feature type="signal peptide" evidence="6">
    <location>
        <begin position="1"/>
        <end position="32"/>
    </location>
</feature>
<dbReference type="EMBL" id="SDMP01000005">
    <property type="protein sequence ID" value="RYR56552.1"/>
    <property type="molecule type" value="Genomic_DNA"/>
</dbReference>
<organism evidence="7 8">
    <name type="scientific">Arachis hypogaea</name>
    <name type="common">Peanut</name>
    <dbReference type="NCBI Taxonomy" id="3818"/>
    <lineage>
        <taxon>Eukaryota</taxon>
        <taxon>Viridiplantae</taxon>
        <taxon>Streptophyta</taxon>
        <taxon>Embryophyta</taxon>
        <taxon>Tracheophyta</taxon>
        <taxon>Spermatophyta</taxon>
        <taxon>Magnoliopsida</taxon>
        <taxon>eudicotyledons</taxon>
        <taxon>Gunneridae</taxon>
        <taxon>Pentapetalae</taxon>
        <taxon>rosids</taxon>
        <taxon>fabids</taxon>
        <taxon>Fabales</taxon>
        <taxon>Fabaceae</taxon>
        <taxon>Papilionoideae</taxon>
        <taxon>50 kb inversion clade</taxon>
        <taxon>dalbergioids sensu lato</taxon>
        <taxon>Dalbergieae</taxon>
        <taxon>Pterocarpus clade</taxon>
        <taxon>Arachis</taxon>
    </lineage>
</organism>
<evidence type="ECO:0000256" key="3">
    <source>
        <dbReference type="ARBA" id="ARBA00022471"/>
    </source>
</evidence>